<feature type="transmembrane region" description="Helical" evidence="5">
    <location>
        <begin position="83"/>
        <end position="103"/>
    </location>
</feature>
<dbReference type="Proteomes" id="UP000198888">
    <property type="component" value="Unassembled WGS sequence"/>
</dbReference>
<evidence type="ECO:0000256" key="3">
    <source>
        <dbReference type="ARBA" id="ARBA00022989"/>
    </source>
</evidence>
<evidence type="ECO:0000313" key="8">
    <source>
        <dbReference type="Proteomes" id="UP000198888"/>
    </source>
</evidence>
<gene>
    <name evidence="7" type="ORF">SAMN05444271_13723</name>
</gene>
<reference evidence="7 8" key="1">
    <citation type="submission" date="2016-10" db="EMBL/GenBank/DDBJ databases">
        <authorList>
            <person name="de Groot N.N."/>
        </authorList>
    </citation>
    <scope>NUCLEOTIDE SEQUENCE [LARGE SCALE GENOMIC DNA]</scope>
    <source>
        <strain evidence="7 8">DSM 22187</strain>
    </source>
</reference>
<keyword evidence="2 5" id="KW-0812">Transmembrane</keyword>
<accession>A0A2H4PZB3</accession>
<dbReference type="GO" id="GO:0016020">
    <property type="term" value="C:membrane"/>
    <property type="evidence" value="ECO:0007669"/>
    <property type="project" value="UniProtKB-SubCell"/>
</dbReference>
<evidence type="ECO:0000256" key="1">
    <source>
        <dbReference type="ARBA" id="ARBA00004141"/>
    </source>
</evidence>
<evidence type="ECO:0000259" key="6">
    <source>
        <dbReference type="Pfam" id="PF01694"/>
    </source>
</evidence>
<keyword evidence="8" id="KW-1185">Reference proteome</keyword>
<feature type="transmembrane region" description="Helical" evidence="5">
    <location>
        <begin position="49"/>
        <end position="71"/>
    </location>
</feature>
<accession>A0A1H6XG67</accession>
<dbReference type="Gene3D" id="1.20.1540.10">
    <property type="entry name" value="Rhomboid-like"/>
    <property type="match status" value="1"/>
</dbReference>
<feature type="transmembrane region" description="Helical" evidence="5">
    <location>
        <begin position="12"/>
        <end position="34"/>
    </location>
</feature>
<protein>
    <submittedName>
        <fullName evidence="7">Membrane associated serine protease, rhomboid family</fullName>
    </submittedName>
</protein>
<evidence type="ECO:0000313" key="7">
    <source>
        <dbReference type="EMBL" id="SEJ26524.1"/>
    </source>
</evidence>
<dbReference type="STRING" id="1073996.SAMN05444271_13723"/>
<feature type="domain" description="Peptidase S54 rhomboid" evidence="6">
    <location>
        <begin position="41"/>
        <end position="182"/>
    </location>
</feature>
<dbReference type="InterPro" id="IPR022764">
    <property type="entry name" value="Peptidase_S54_rhomboid_dom"/>
</dbReference>
<dbReference type="PANTHER" id="PTHR43066">
    <property type="entry name" value="RHOMBOID-RELATED PROTEIN"/>
    <property type="match status" value="1"/>
</dbReference>
<comment type="subcellular location">
    <subcellularLocation>
        <location evidence="1">Membrane</location>
        <topology evidence="1">Multi-pass membrane protein</topology>
    </subcellularLocation>
</comment>
<keyword evidence="7" id="KW-0378">Hydrolase</keyword>
<dbReference type="GO" id="GO:0004252">
    <property type="term" value="F:serine-type endopeptidase activity"/>
    <property type="evidence" value="ECO:0007669"/>
    <property type="project" value="InterPro"/>
</dbReference>
<keyword evidence="4 5" id="KW-0472">Membrane</keyword>
<dbReference type="RefSeq" id="WP_089673653.1">
    <property type="nucleotide sequence ID" value="NZ_CP024845.1"/>
</dbReference>
<dbReference type="InterPro" id="IPR035952">
    <property type="entry name" value="Rhomboid-like_sf"/>
</dbReference>
<evidence type="ECO:0000256" key="2">
    <source>
        <dbReference type="ARBA" id="ARBA00022692"/>
    </source>
</evidence>
<dbReference type="GO" id="GO:0006508">
    <property type="term" value="P:proteolysis"/>
    <property type="evidence" value="ECO:0007669"/>
    <property type="project" value="UniProtKB-KW"/>
</dbReference>
<sequence length="187" mass="19167">MTRSPTLETLGLFLIVFALQGVAALVGLVGLFVLAPPLTTSPWTIVTSVYAHASIGHLLSNSLALLLGGLLVERRTTRWQFHLFFLTVGALAGITQVVLSGVIGPATAVLGASGAVFGLFGYLLAGNVVTASLLDRVRLSPRAQFGLFALAALVVTVATGRPGVALVAHFTGLLLGLLAGAAGVLDR</sequence>
<evidence type="ECO:0000256" key="4">
    <source>
        <dbReference type="ARBA" id="ARBA00023136"/>
    </source>
</evidence>
<feature type="transmembrane region" description="Helical" evidence="5">
    <location>
        <begin position="143"/>
        <end position="160"/>
    </location>
</feature>
<dbReference type="EMBL" id="FNYR01000037">
    <property type="protein sequence ID" value="SEJ26524.1"/>
    <property type="molecule type" value="Genomic_DNA"/>
</dbReference>
<dbReference type="PANTHER" id="PTHR43066:SF11">
    <property type="entry name" value="PEPTIDASE S54 RHOMBOID DOMAIN-CONTAINING PROTEIN"/>
    <property type="match status" value="1"/>
</dbReference>
<dbReference type="SUPFAM" id="SSF144091">
    <property type="entry name" value="Rhomboid-like"/>
    <property type="match status" value="1"/>
</dbReference>
<dbReference type="Pfam" id="PF01694">
    <property type="entry name" value="Rhomboid"/>
    <property type="match status" value="1"/>
</dbReference>
<evidence type="ECO:0000256" key="5">
    <source>
        <dbReference type="SAM" id="Phobius"/>
    </source>
</evidence>
<dbReference type="GeneID" id="35001473"/>
<feature type="transmembrane region" description="Helical" evidence="5">
    <location>
        <begin position="166"/>
        <end position="185"/>
    </location>
</feature>
<keyword evidence="3 5" id="KW-1133">Transmembrane helix</keyword>
<feature type="transmembrane region" description="Helical" evidence="5">
    <location>
        <begin position="109"/>
        <end position="131"/>
    </location>
</feature>
<name>A0A1H6XG67_9EURY</name>
<keyword evidence="7" id="KW-0645">Protease</keyword>
<dbReference type="AlphaFoldDB" id="A0A1H6XG67"/>
<organism evidence="7 8">
    <name type="scientific">Halohasta litchfieldiae</name>
    <dbReference type="NCBI Taxonomy" id="1073996"/>
    <lineage>
        <taxon>Archaea</taxon>
        <taxon>Methanobacteriati</taxon>
        <taxon>Methanobacteriota</taxon>
        <taxon>Stenosarchaea group</taxon>
        <taxon>Halobacteria</taxon>
        <taxon>Halobacteriales</taxon>
        <taxon>Haloferacaceae</taxon>
        <taxon>Halohasta</taxon>
    </lineage>
</organism>
<dbReference type="KEGG" id="hae:halTADL_0654"/>
<proteinExistence type="predicted"/>
<dbReference type="OrthoDB" id="169619at2157"/>